<evidence type="ECO:0000313" key="15">
    <source>
        <dbReference type="Proteomes" id="UP001215151"/>
    </source>
</evidence>
<comment type="caution">
    <text evidence="14">The sequence shown here is derived from an EMBL/GenBank/DDBJ whole genome shotgun (WGS) entry which is preliminary data.</text>
</comment>
<gene>
    <name evidence="14" type="ORF">ONZ51_g10081</name>
</gene>
<dbReference type="GO" id="GO:0005741">
    <property type="term" value="C:mitochondrial outer membrane"/>
    <property type="evidence" value="ECO:0007669"/>
    <property type="project" value="UniProtKB-SubCell"/>
</dbReference>
<feature type="compositionally biased region" description="Basic and acidic residues" evidence="12">
    <location>
        <begin position="1"/>
        <end position="16"/>
    </location>
</feature>
<evidence type="ECO:0000256" key="10">
    <source>
        <dbReference type="ARBA" id="ARBA00023136"/>
    </source>
</evidence>
<evidence type="ECO:0000256" key="7">
    <source>
        <dbReference type="ARBA" id="ARBA00022989"/>
    </source>
</evidence>
<keyword evidence="3" id="KW-0813">Transport</keyword>
<evidence type="ECO:0000256" key="5">
    <source>
        <dbReference type="ARBA" id="ARBA00022787"/>
    </source>
</evidence>
<evidence type="ECO:0000256" key="2">
    <source>
        <dbReference type="ARBA" id="ARBA00009874"/>
    </source>
</evidence>
<evidence type="ECO:0000256" key="12">
    <source>
        <dbReference type="SAM" id="MobiDB-lite"/>
    </source>
</evidence>
<dbReference type="PANTHER" id="PTHR12504">
    <property type="entry name" value="MITOCHONDRIAL IMPORT RECEPTOR SUBUNIT TOM22"/>
    <property type="match status" value="1"/>
</dbReference>
<reference evidence="14" key="1">
    <citation type="submission" date="2022-11" db="EMBL/GenBank/DDBJ databases">
        <title>Genome Sequence of Cubamyces cubensis.</title>
        <authorList>
            <person name="Buettner E."/>
        </authorList>
    </citation>
    <scope>NUCLEOTIDE SEQUENCE</scope>
    <source>
        <strain evidence="14">MPL-01</strain>
    </source>
</reference>
<evidence type="ECO:0000256" key="6">
    <source>
        <dbReference type="ARBA" id="ARBA00022927"/>
    </source>
</evidence>
<keyword evidence="8" id="KW-0811">Translocation</keyword>
<dbReference type="Pfam" id="PF04281">
    <property type="entry name" value="Tom22"/>
    <property type="match status" value="1"/>
</dbReference>
<feature type="region of interest" description="Disordered" evidence="12">
    <location>
        <begin position="1"/>
        <end position="36"/>
    </location>
</feature>
<evidence type="ECO:0000313" key="14">
    <source>
        <dbReference type="EMBL" id="KAJ8463700.1"/>
    </source>
</evidence>
<dbReference type="PANTHER" id="PTHR12504:SF0">
    <property type="entry name" value="MITOCHONDRIAL IMPORT RECEPTOR SUBUNIT TOM22 HOMOLOG"/>
    <property type="match status" value="1"/>
</dbReference>
<keyword evidence="11" id="KW-0675">Receptor</keyword>
<keyword evidence="5" id="KW-1000">Mitochondrion outer membrane</keyword>
<dbReference type="CDD" id="cd22884">
    <property type="entry name" value="TOM22"/>
    <property type="match status" value="1"/>
</dbReference>
<dbReference type="InterPro" id="IPR005683">
    <property type="entry name" value="Tom22"/>
</dbReference>
<evidence type="ECO:0000256" key="3">
    <source>
        <dbReference type="ARBA" id="ARBA00022448"/>
    </source>
</evidence>
<comment type="similarity">
    <text evidence="2">Belongs to the Tom22 family.</text>
</comment>
<evidence type="ECO:0000256" key="1">
    <source>
        <dbReference type="ARBA" id="ARBA00004572"/>
    </source>
</evidence>
<comment type="subcellular location">
    <subcellularLocation>
        <location evidence="1">Mitochondrion outer membrane</location>
        <topology evidence="1">Single-pass membrane protein</topology>
    </subcellularLocation>
</comment>
<feature type="transmembrane region" description="Helical" evidence="13">
    <location>
        <begin position="86"/>
        <end position="105"/>
    </location>
</feature>
<keyword evidence="15" id="KW-1185">Reference proteome</keyword>
<evidence type="ECO:0000256" key="13">
    <source>
        <dbReference type="SAM" id="Phobius"/>
    </source>
</evidence>
<dbReference type="AlphaFoldDB" id="A0AAD7TK56"/>
<keyword evidence="9" id="KW-0496">Mitochondrion</keyword>
<evidence type="ECO:0008006" key="16">
    <source>
        <dbReference type="Google" id="ProtNLM"/>
    </source>
</evidence>
<dbReference type="Proteomes" id="UP001215151">
    <property type="component" value="Unassembled WGS sequence"/>
</dbReference>
<dbReference type="GO" id="GO:0006886">
    <property type="term" value="P:intracellular protein transport"/>
    <property type="evidence" value="ECO:0007669"/>
    <property type="project" value="InterPro"/>
</dbReference>
<evidence type="ECO:0000256" key="8">
    <source>
        <dbReference type="ARBA" id="ARBA00023010"/>
    </source>
</evidence>
<keyword evidence="7 13" id="KW-1133">Transmembrane helix</keyword>
<sequence>MVKVEIVEEKEQHDPRSPYSSASSSRTSSSVSLSSVGSELDGEESFYERIVALADIIPPTTRQSISSRISKTTGFLKGTGKVVGNLVWIVTTSALLVGLPLALVLEDEAKIVQQEKEMLAQQQGAQVSNKTAQERACPPSAGVLITSPYLSQMLAPPGSMYPPNQPQQKGVSPPGF</sequence>
<keyword evidence="10 13" id="KW-0472">Membrane</keyword>
<keyword evidence="4 13" id="KW-0812">Transmembrane</keyword>
<keyword evidence="6" id="KW-0653">Protein transport</keyword>
<evidence type="ECO:0000256" key="9">
    <source>
        <dbReference type="ARBA" id="ARBA00023128"/>
    </source>
</evidence>
<dbReference type="EMBL" id="JAPEVG010000377">
    <property type="protein sequence ID" value="KAJ8463700.1"/>
    <property type="molecule type" value="Genomic_DNA"/>
</dbReference>
<proteinExistence type="inferred from homology"/>
<feature type="compositionally biased region" description="Low complexity" evidence="12">
    <location>
        <begin position="17"/>
        <end position="36"/>
    </location>
</feature>
<accession>A0AAD7TK56</accession>
<evidence type="ECO:0000256" key="11">
    <source>
        <dbReference type="ARBA" id="ARBA00023170"/>
    </source>
</evidence>
<organism evidence="14 15">
    <name type="scientific">Trametes cubensis</name>
    <dbReference type="NCBI Taxonomy" id="1111947"/>
    <lineage>
        <taxon>Eukaryota</taxon>
        <taxon>Fungi</taxon>
        <taxon>Dikarya</taxon>
        <taxon>Basidiomycota</taxon>
        <taxon>Agaricomycotina</taxon>
        <taxon>Agaricomycetes</taxon>
        <taxon>Polyporales</taxon>
        <taxon>Polyporaceae</taxon>
        <taxon>Trametes</taxon>
    </lineage>
</organism>
<evidence type="ECO:0000256" key="4">
    <source>
        <dbReference type="ARBA" id="ARBA00022692"/>
    </source>
</evidence>
<feature type="region of interest" description="Disordered" evidence="12">
    <location>
        <begin position="155"/>
        <end position="176"/>
    </location>
</feature>
<protein>
    <recommendedName>
        <fullName evidence="16">Mitochondrial import receptor subunit tom22</fullName>
    </recommendedName>
</protein>
<name>A0AAD7TK56_9APHY</name>